<feature type="domain" description="SGNH hydrolase-type esterase" evidence="1">
    <location>
        <begin position="4"/>
        <end position="75"/>
    </location>
</feature>
<dbReference type="InterPro" id="IPR013830">
    <property type="entry name" value="SGNH_hydro"/>
</dbReference>
<evidence type="ECO:0000259" key="1">
    <source>
        <dbReference type="Pfam" id="PF13472"/>
    </source>
</evidence>
<sequence length="96" mass="9992">MPVATRDVPYLNDIQATLNDAVRRAAEATDVTYIDVATASHGHDACQPVGTRWIEPTTGGTNPVVVHPNAPGAQAMADRAAAELGSTQLTEASARP</sequence>
<dbReference type="Gene3D" id="3.40.50.1110">
    <property type="entry name" value="SGNH hydrolase"/>
    <property type="match status" value="1"/>
</dbReference>
<name>A0A2U1EVL3_9PSEU</name>
<dbReference type="RefSeq" id="WP_243418352.1">
    <property type="nucleotide sequence ID" value="NZ_QEKW01000019.1"/>
</dbReference>
<organism evidence="2 3">
    <name type="scientific">Actinomycetospora cinnamomea</name>
    <dbReference type="NCBI Taxonomy" id="663609"/>
    <lineage>
        <taxon>Bacteria</taxon>
        <taxon>Bacillati</taxon>
        <taxon>Actinomycetota</taxon>
        <taxon>Actinomycetes</taxon>
        <taxon>Pseudonocardiales</taxon>
        <taxon>Pseudonocardiaceae</taxon>
        <taxon>Actinomycetospora</taxon>
    </lineage>
</organism>
<dbReference type="InterPro" id="IPR036514">
    <property type="entry name" value="SGNH_hydro_sf"/>
</dbReference>
<dbReference type="Proteomes" id="UP000245639">
    <property type="component" value="Unassembled WGS sequence"/>
</dbReference>
<proteinExistence type="predicted"/>
<keyword evidence="2" id="KW-0378">Hydrolase</keyword>
<gene>
    <name evidence="2" type="ORF">C8D89_11976</name>
</gene>
<keyword evidence="3" id="KW-1185">Reference proteome</keyword>
<evidence type="ECO:0000313" key="3">
    <source>
        <dbReference type="Proteomes" id="UP000245639"/>
    </source>
</evidence>
<protein>
    <submittedName>
        <fullName evidence="2">GDSL-like lipase/acylhydrolase family protein</fullName>
    </submittedName>
</protein>
<dbReference type="GO" id="GO:0016787">
    <property type="term" value="F:hydrolase activity"/>
    <property type="evidence" value="ECO:0007669"/>
    <property type="project" value="UniProtKB-KW"/>
</dbReference>
<dbReference type="SUPFAM" id="SSF52266">
    <property type="entry name" value="SGNH hydrolase"/>
    <property type="match status" value="1"/>
</dbReference>
<dbReference type="EMBL" id="QEKW01000019">
    <property type="protein sequence ID" value="PVZ03967.1"/>
    <property type="molecule type" value="Genomic_DNA"/>
</dbReference>
<dbReference type="Pfam" id="PF13472">
    <property type="entry name" value="Lipase_GDSL_2"/>
    <property type="match status" value="1"/>
</dbReference>
<dbReference type="AlphaFoldDB" id="A0A2U1EVL3"/>
<comment type="caution">
    <text evidence="2">The sequence shown here is derived from an EMBL/GenBank/DDBJ whole genome shotgun (WGS) entry which is preliminary data.</text>
</comment>
<evidence type="ECO:0000313" key="2">
    <source>
        <dbReference type="EMBL" id="PVZ03967.1"/>
    </source>
</evidence>
<accession>A0A2U1EVL3</accession>
<reference evidence="2 3" key="1">
    <citation type="submission" date="2018-04" db="EMBL/GenBank/DDBJ databases">
        <title>Genomic Encyclopedia of Type Strains, Phase IV (KMG-IV): sequencing the most valuable type-strain genomes for metagenomic binning, comparative biology and taxonomic classification.</title>
        <authorList>
            <person name="Goeker M."/>
        </authorList>
    </citation>
    <scope>NUCLEOTIDE SEQUENCE [LARGE SCALE GENOMIC DNA]</scope>
    <source>
        <strain evidence="2 3">DSM 45771</strain>
    </source>
</reference>